<name>A0A023G106_AMBPA</name>
<accession>A0A023G106</accession>
<sequence length="179" mass="20709">MTRITAFSVVVLLFALHLCNEARFAEAYPEKQPFEEAKKNFRYHNVLEAISITGRVYVVMRNYNISTQFLCLYSKRVKAYNETQSNWLLELQHLPDGSTSDPPKLHKLMYINKQRSCLIFVENRKSAREDARCQLMQPAAFAGGRIPLECLYVFNDNCPGSTVTIYRPLCKQLRVLPPK</sequence>
<dbReference type="SUPFAM" id="SSF50814">
    <property type="entry name" value="Lipocalins"/>
    <property type="match status" value="1"/>
</dbReference>
<organism evidence="2">
    <name type="scientific">Amblyomma parvum</name>
    <name type="common">South American tick</name>
    <dbReference type="NCBI Taxonomy" id="251391"/>
    <lineage>
        <taxon>Eukaryota</taxon>
        <taxon>Metazoa</taxon>
        <taxon>Ecdysozoa</taxon>
        <taxon>Arthropoda</taxon>
        <taxon>Chelicerata</taxon>
        <taxon>Arachnida</taxon>
        <taxon>Acari</taxon>
        <taxon>Parasitiformes</taxon>
        <taxon>Ixodida</taxon>
        <taxon>Ixodoidea</taxon>
        <taxon>Ixodidae</taxon>
        <taxon>Amblyomminae</taxon>
        <taxon>Amblyomma</taxon>
    </lineage>
</organism>
<feature type="signal peptide" evidence="1">
    <location>
        <begin position="1"/>
        <end position="27"/>
    </location>
</feature>
<proteinExistence type="evidence at transcript level"/>
<feature type="chain" id="PRO_5001520392" evidence="1">
    <location>
        <begin position="28"/>
        <end position="179"/>
    </location>
</feature>
<dbReference type="Gene3D" id="2.40.128.20">
    <property type="match status" value="1"/>
</dbReference>
<evidence type="ECO:0000313" key="2">
    <source>
        <dbReference type="EMBL" id="JAC26693.1"/>
    </source>
</evidence>
<keyword evidence="1" id="KW-0732">Signal</keyword>
<dbReference type="AlphaFoldDB" id="A0A023G106"/>
<evidence type="ECO:0000256" key="1">
    <source>
        <dbReference type="SAM" id="SignalP"/>
    </source>
</evidence>
<dbReference type="EMBL" id="GBBL01000627">
    <property type="protein sequence ID" value="JAC26693.1"/>
    <property type="molecule type" value="mRNA"/>
</dbReference>
<reference evidence="2" key="1">
    <citation type="submission" date="2014-03" db="EMBL/GenBank/DDBJ databases">
        <title>The sialotranscriptome of Amblyomma triste, Amblyomma parvum and Amblyomma cajennense ticks, uncovered by 454-based RNA-seq.</title>
        <authorList>
            <person name="Garcia G.R."/>
            <person name="Gardinassi L.G."/>
            <person name="Ribeiro J.M."/>
            <person name="Anatrielo E."/>
            <person name="Ferreira B.R."/>
            <person name="Moreira H.N."/>
            <person name="Mafra C."/>
            <person name="Olegario M.M."/>
            <person name="Szabo P.J."/>
            <person name="Miranda-Santos I.K."/>
            <person name="Maruyama S.R."/>
        </authorList>
    </citation>
    <scope>NUCLEOTIDE SEQUENCE</scope>
    <source>
        <strain evidence="2">Araguapaz</strain>
        <tissue evidence="2">Salivary glands</tissue>
    </source>
</reference>
<dbReference type="InterPro" id="IPR012674">
    <property type="entry name" value="Calycin"/>
</dbReference>
<protein>
    <submittedName>
        <fullName evidence="2">Putative salivary lipocalin</fullName>
    </submittedName>
</protein>